<reference evidence="2 3" key="1">
    <citation type="submission" date="2014-02" db="EMBL/GenBank/DDBJ databases">
        <title>The small core and large imbalanced accessory genome model reveals a collaborative survival strategy of Sorangium cellulosum strains in nature.</title>
        <authorList>
            <person name="Han K."/>
            <person name="Peng R."/>
            <person name="Blom J."/>
            <person name="Li Y.-Z."/>
        </authorList>
    </citation>
    <scope>NUCLEOTIDE SEQUENCE [LARGE SCALE GENOMIC DNA]</scope>
    <source>
        <strain evidence="2 3">So0008-312</strain>
    </source>
</reference>
<accession>A0A150QEL4</accession>
<evidence type="ECO:0000259" key="1">
    <source>
        <dbReference type="Pfam" id="PF01370"/>
    </source>
</evidence>
<organism evidence="2 3">
    <name type="scientific">Sorangium cellulosum</name>
    <name type="common">Polyangium cellulosum</name>
    <dbReference type="NCBI Taxonomy" id="56"/>
    <lineage>
        <taxon>Bacteria</taxon>
        <taxon>Pseudomonadati</taxon>
        <taxon>Myxococcota</taxon>
        <taxon>Polyangia</taxon>
        <taxon>Polyangiales</taxon>
        <taxon>Polyangiaceae</taxon>
        <taxon>Sorangium</taxon>
    </lineage>
</organism>
<dbReference type="Proteomes" id="UP000075260">
    <property type="component" value="Unassembled WGS sequence"/>
</dbReference>
<gene>
    <name evidence="2" type="ORF">BE15_16825</name>
</gene>
<name>A0A150QEL4_SORCE</name>
<feature type="domain" description="NAD-dependent epimerase/dehydratase" evidence="1">
    <location>
        <begin position="1"/>
        <end position="223"/>
    </location>
</feature>
<evidence type="ECO:0000313" key="2">
    <source>
        <dbReference type="EMBL" id="KYF66108.1"/>
    </source>
</evidence>
<dbReference type="InterPro" id="IPR050177">
    <property type="entry name" value="Lipid_A_modif_metabolic_enz"/>
</dbReference>
<dbReference type="Pfam" id="PF01370">
    <property type="entry name" value="Epimerase"/>
    <property type="match status" value="1"/>
</dbReference>
<dbReference type="InterPro" id="IPR036291">
    <property type="entry name" value="NAD(P)-bd_dom_sf"/>
</dbReference>
<dbReference type="EMBL" id="JEMA01000771">
    <property type="protein sequence ID" value="KYF66108.1"/>
    <property type="molecule type" value="Genomic_DNA"/>
</dbReference>
<dbReference type="InterPro" id="IPR001509">
    <property type="entry name" value="Epimerase_deHydtase"/>
</dbReference>
<dbReference type="Gene3D" id="3.40.50.720">
    <property type="entry name" value="NAD(P)-binding Rossmann-like Domain"/>
    <property type="match status" value="1"/>
</dbReference>
<comment type="caution">
    <text evidence="2">The sequence shown here is derived from an EMBL/GenBank/DDBJ whole genome shotgun (WGS) entry which is preliminary data.</text>
</comment>
<dbReference type="AlphaFoldDB" id="A0A150QEL4"/>
<protein>
    <recommendedName>
        <fullName evidence="1">NAD-dependent epimerase/dehydratase domain-containing protein</fullName>
    </recommendedName>
</protein>
<sequence length="315" mass="33672">MVTGGTGFVGARVVEALLRRGDRVTVLGRKPAGAAGAGEGAAPAFVRGDLESTALDLGGEPYQVVYHVAGLAHVVPRTDADRRRFHDVNVKGTERLLEALGRDRQLPEAFVLVSTVAVYGADEGRSLDEDTPRRAADPYGVSKREAEDVVLAWGRERGVRTAIARLPLVAGGGAPGNLGAMVRALRRKRYLGVGDGAAQRSMVMARDVAEILPKMAETGGTYNLTDGHHPTFAELEAVLAGALRQPVPLRLPMWLADLGATVGDRLQQLLGRPIPLNHRTLGKMTSTLTFDDRRAREALGWRPSRVVDCAAELVA</sequence>
<evidence type="ECO:0000313" key="3">
    <source>
        <dbReference type="Proteomes" id="UP000075260"/>
    </source>
</evidence>
<dbReference type="SUPFAM" id="SSF51735">
    <property type="entry name" value="NAD(P)-binding Rossmann-fold domains"/>
    <property type="match status" value="1"/>
</dbReference>
<proteinExistence type="predicted"/>
<dbReference type="PANTHER" id="PTHR43245">
    <property type="entry name" value="BIFUNCTIONAL POLYMYXIN RESISTANCE PROTEIN ARNA"/>
    <property type="match status" value="1"/>
</dbReference>